<dbReference type="AlphaFoldDB" id="A0AB39HLD3"/>
<keyword evidence="1" id="KW-1133">Transmembrane helix</keyword>
<evidence type="ECO:0000313" key="2">
    <source>
        <dbReference type="EMBL" id="XDK31489.1"/>
    </source>
</evidence>
<dbReference type="Pfam" id="PF22564">
    <property type="entry name" value="HAAS"/>
    <property type="match status" value="1"/>
</dbReference>
<feature type="transmembrane region" description="Helical" evidence="1">
    <location>
        <begin position="103"/>
        <end position="126"/>
    </location>
</feature>
<evidence type="ECO:0000256" key="1">
    <source>
        <dbReference type="SAM" id="Phobius"/>
    </source>
</evidence>
<keyword evidence="1" id="KW-0472">Membrane</keyword>
<reference evidence="2" key="1">
    <citation type="submission" date="2024-07" db="EMBL/GenBank/DDBJ databases">
        <title>Halotolerant mesophilic bacterium Ornithinibacillus sp. 4-3, sp. nov., isolated from soil.</title>
        <authorList>
            <person name="Sidarenka A.V."/>
            <person name="Guliayeva D.E."/>
            <person name="Leanovich S.I."/>
            <person name="Hileuskaya K.S."/>
            <person name="Akhremchuk A.E."/>
            <person name="Sikolenko M.A."/>
            <person name="Valentovich L.N."/>
        </authorList>
    </citation>
    <scope>NUCLEOTIDE SEQUENCE</scope>
    <source>
        <strain evidence="2">4-3</strain>
    </source>
</reference>
<accession>A0AB39HLD3</accession>
<sequence>MNKRNFIDEFLRHLKSLPAEEKEDIIQDFEEYFEAGQLEGKSEEEIAQSLGAPQKLAKDLHANYYVEKAKEDHSAGNIARAIWAVIGLSFLNLILVLGPFLAIAGVILSLWIVAASFIVQIVAALFKSLFQPELFHFFELFMSVTISGIGLLLLLVVYPITQYALKLFVKYLSFNIRIVKGGATYE</sequence>
<feature type="transmembrane region" description="Helical" evidence="1">
    <location>
        <begin position="138"/>
        <end position="160"/>
    </location>
</feature>
<protein>
    <submittedName>
        <fullName evidence="2">DUF1700 domain-containing protein</fullName>
    </submittedName>
</protein>
<gene>
    <name evidence="2" type="ORF">AB4Y30_10665</name>
</gene>
<organism evidence="2">
    <name type="scientific">Ornithinibacillus sp. 4-3</name>
    <dbReference type="NCBI Taxonomy" id="3231488"/>
    <lineage>
        <taxon>Bacteria</taxon>
        <taxon>Bacillati</taxon>
        <taxon>Bacillota</taxon>
        <taxon>Bacilli</taxon>
        <taxon>Bacillales</taxon>
        <taxon>Bacillaceae</taxon>
        <taxon>Ornithinibacillus</taxon>
    </lineage>
</organism>
<keyword evidence="1" id="KW-0812">Transmembrane</keyword>
<name>A0AB39HLD3_9BACI</name>
<dbReference type="EMBL" id="CP162599">
    <property type="protein sequence ID" value="XDK31489.1"/>
    <property type="molecule type" value="Genomic_DNA"/>
</dbReference>
<dbReference type="RefSeq" id="WP_368652216.1">
    <property type="nucleotide sequence ID" value="NZ_CP162599.1"/>
</dbReference>
<feature type="transmembrane region" description="Helical" evidence="1">
    <location>
        <begin position="78"/>
        <end position="97"/>
    </location>
</feature>
<proteinExistence type="predicted"/>